<dbReference type="Proteomes" id="UP001165080">
    <property type="component" value="Unassembled WGS sequence"/>
</dbReference>
<proteinExistence type="predicted"/>
<gene>
    <name evidence="2" type="primary">PLEST011264</name>
    <name evidence="2" type="ORF">PLESTB_001282800</name>
</gene>
<reference evidence="2 3" key="1">
    <citation type="journal article" date="2023" name="Commun. Biol.">
        <title>Reorganization of the ancestral sex-determining regions during the evolution of trioecy in Pleodorina starrii.</title>
        <authorList>
            <person name="Takahashi K."/>
            <person name="Suzuki S."/>
            <person name="Kawai-Toyooka H."/>
            <person name="Yamamoto K."/>
            <person name="Hamaji T."/>
            <person name="Ootsuki R."/>
            <person name="Yamaguchi H."/>
            <person name="Kawachi M."/>
            <person name="Higashiyama T."/>
            <person name="Nozaki H."/>
        </authorList>
    </citation>
    <scope>NUCLEOTIDE SEQUENCE [LARGE SCALE GENOMIC DNA]</scope>
    <source>
        <strain evidence="2 3">NIES-4479</strain>
    </source>
</reference>
<accession>A0A9W6BSW9</accession>
<feature type="compositionally biased region" description="Low complexity" evidence="1">
    <location>
        <begin position="64"/>
        <end position="81"/>
    </location>
</feature>
<feature type="compositionally biased region" description="Low complexity" evidence="1">
    <location>
        <begin position="90"/>
        <end position="112"/>
    </location>
</feature>
<dbReference type="AlphaFoldDB" id="A0A9W6BSW9"/>
<organism evidence="2 3">
    <name type="scientific">Pleodorina starrii</name>
    <dbReference type="NCBI Taxonomy" id="330485"/>
    <lineage>
        <taxon>Eukaryota</taxon>
        <taxon>Viridiplantae</taxon>
        <taxon>Chlorophyta</taxon>
        <taxon>core chlorophytes</taxon>
        <taxon>Chlorophyceae</taxon>
        <taxon>CS clade</taxon>
        <taxon>Chlamydomonadales</taxon>
        <taxon>Volvocaceae</taxon>
        <taxon>Pleodorina</taxon>
    </lineage>
</organism>
<dbReference type="EMBL" id="BRXU01000020">
    <property type="protein sequence ID" value="GLC57866.1"/>
    <property type="molecule type" value="Genomic_DNA"/>
</dbReference>
<evidence type="ECO:0000256" key="1">
    <source>
        <dbReference type="SAM" id="MobiDB-lite"/>
    </source>
</evidence>
<feature type="region of interest" description="Disordered" evidence="1">
    <location>
        <begin position="50"/>
        <end position="112"/>
    </location>
</feature>
<sequence>MVQWGPKRESYLHAGKAVLGFSVEAMQGTLKQAPHCLDVLRAELARYEDPVPAASDGGEGGAGAAAAAAPTPAAGPADADPAGGGGAGAGDVVAAAGGSGAKASRWSGSGQQ</sequence>
<evidence type="ECO:0000313" key="2">
    <source>
        <dbReference type="EMBL" id="GLC57866.1"/>
    </source>
</evidence>
<evidence type="ECO:0000313" key="3">
    <source>
        <dbReference type="Proteomes" id="UP001165080"/>
    </source>
</evidence>
<name>A0A9W6BSW9_9CHLO</name>
<protein>
    <submittedName>
        <fullName evidence="2">Uncharacterized protein</fullName>
    </submittedName>
</protein>
<keyword evidence="3" id="KW-1185">Reference proteome</keyword>
<comment type="caution">
    <text evidence="2">The sequence shown here is derived from an EMBL/GenBank/DDBJ whole genome shotgun (WGS) entry which is preliminary data.</text>
</comment>